<dbReference type="GO" id="GO:0016740">
    <property type="term" value="F:transferase activity"/>
    <property type="evidence" value="ECO:0007669"/>
    <property type="project" value="UniProtKB-KW"/>
</dbReference>
<evidence type="ECO:0000313" key="1">
    <source>
        <dbReference type="EMBL" id="UUP14735.1"/>
    </source>
</evidence>
<dbReference type="InterPro" id="IPR027417">
    <property type="entry name" value="P-loop_NTPase"/>
</dbReference>
<protein>
    <submittedName>
        <fullName evidence="1">4-amino-4-deoxy-L-arabinose transferase</fullName>
    </submittedName>
</protein>
<dbReference type="Gene3D" id="3.40.50.300">
    <property type="entry name" value="P-loop containing nucleotide triphosphate hydrolases"/>
    <property type="match status" value="1"/>
</dbReference>
<sequence>MTSHRYDQILQVIGDRQPACGSTTVVAVDGPSGAGKTSFVAGLAEAARARVLHLEDVYPGWDGLAATPPLIAGVLETVAADGIGTVPRWDWEHHRPGRLLRVLPTRLLILDGVGSGAAILRPYLSLLIWVDAPTAVRKERALARDGGTYAPFWDMWAAQEAEHFTQEATRQHADVVVTT</sequence>
<dbReference type="EMBL" id="CP102173">
    <property type="protein sequence ID" value="UUP14735.1"/>
    <property type="molecule type" value="Genomic_DNA"/>
</dbReference>
<organism evidence="1 2">
    <name type="scientific">Aeromicrobium wangtongii</name>
    <dbReference type="NCBI Taxonomy" id="2969247"/>
    <lineage>
        <taxon>Bacteria</taxon>
        <taxon>Bacillati</taxon>
        <taxon>Actinomycetota</taxon>
        <taxon>Actinomycetes</taxon>
        <taxon>Propionibacteriales</taxon>
        <taxon>Nocardioidaceae</taxon>
        <taxon>Aeromicrobium</taxon>
    </lineage>
</organism>
<dbReference type="Proteomes" id="UP001316184">
    <property type="component" value="Chromosome"/>
</dbReference>
<keyword evidence="1" id="KW-0808">Transferase</keyword>
<gene>
    <name evidence="1" type="ORF">NQV15_05335</name>
</gene>
<reference evidence="1 2" key="1">
    <citation type="submission" date="2022-08" db="EMBL/GenBank/DDBJ databases">
        <title>novel species in genus Aeromicrobium.</title>
        <authorList>
            <person name="Ye L."/>
        </authorList>
    </citation>
    <scope>NUCLEOTIDE SEQUENCE [LARGE SCALE GENOMIC DNA]</scope>
    <source>
        <strain evidence="2">zg-Y1379</strain>
    </source>
</reference>
<evidence type="ECO:0000313" key="2">
    <source>
        <dbReference type="Proteomes" id="UP001316184"/>
    </source>
</evidence>
<proteinExistence type="predicted"/>
<dbReference type="SUPFAM" id="SSF52540">
    <property type="entry name" value="P-loop containing nucleoside triphosphate hydrolases"/>
    <property type="match status" value="1"/>
</dbReference>
<keyword evidence="2" id="KW-1185">Reference proteome</keyword>
<accession>A0ABY5M9C3</accession>
<name>A0ABY5M9C3_9ACTN</name>
<dbReference type="RefSeq" id="WP_232398570.1">
    <property type="nucleotide sequence ID" value="NZ_CP102173.1"/>
</dbReference>